<keyword evidence="3" id="KW-1185">Reference proteome</keyword>
<feature type="region of interest" description="Disordered" evidence="1">
    <location>
        <begin position="132"/>
        <end position="168"/>
    </location>
</feature>
<organism evidence="2 3">
    <name type="scientific">Miscanthus lutarioriparius</name>
    <dbReference type="NCBI Taxonomy" id="422564"/>
    <lineage>
        <taxon>Eukaryota</taxon>
        <taxon>Viridiplantae</taxon>
        <taxon>Streptophyta</taxon>
        <taxon>Embryophyta</taxon>
        <taxon>Tracheophyta</taxon>
        <taxon>Spermatophyta</taxon>
        <taxon>Magnoliopsida</taxon>
        <taxon>Liliopsida</taxon>
        <taxon>Poales</taxon>
        <taxon>Poaceae</taxon>
        <taxon>PACMAD clade</taxon>
        <taxon>Panicoideae</taxon>
        <taxon>Andropogonodae</taxon>
        <taxon>Andropogoneae</taxon>
        <taxon>Saccharinae</taxon>
        <taxon>Miscanthus</taxon>
    </lineage>
</organism>
<dbReference type="AlphaFoldDB" id="A0A811QTJ1"/>
<accession>A0A811QTJ1</accession>
<sequence length="315" mass="32197">MFLADKYSSLLPSLHQHHSKPSRRRSQQQQQQKGEADRFGAALAARLRGLLPLPASPLAALARVADLLALTLADAGPALAGACEGDASAAAVAAHLDAGVALLDACNAIAARLDRLRRRRLLARLALHLLSSSSSPSGSGRARARAALADRGDHPSASPSPLAPLPFEQPRGRLSAAARVLAAVDAVSSLAAAAAAAILVGGPTTFPRASGGGDLPWAEPFNAVSGQLAALEGAREVGAVDEAVRRLASALDAGTDDEAAVRAAAQEVERRTEELAPRLDRLSDAVGGVFRAALGLRNAELGCFMVGPAGKPCSK</sequence>
<feature type="compositionally biased region" description="Basic residues" evidence="1">
    <location>
        <begin position="15"/>
        <end position="26"/>
    </location>
</feature>
<feature type="region of interest" description="Disordered" evidence="1">
    <location>
        <begin position="13"/>
        <end position="35"/>
    </location>
</feature>
<comment type="caution">
    <text evidence="2">The sequence shown here is derived from an EMBL/GenBank/DDBJ whole genome shotgun (WGS) entry which is preliminary data.</text>
</comment>
<dbReference type="EMBL" id="CAJGYO010000012">
    <property type="protein sequence ID" value="CAD6261792.1"/>
    <property type="molecule type" value="Genomic_DNA"/>
</dbReference>
<name>A0A811QTJ1_9POAL</name>
<gene>
    <name evidence="2" type="ORF">NCGR_LOCUS45178</name>
</gene>
<evidence type="ECO:0000313" key="2">
    <source>
        <dbReference type="EMBL" id="CAD6261792.1"/>
    </source>
</evidence>
<dbReference type="OrthoDB" id="694709at2759"/>
<protein>
    <submittedName>
        <fullName evidence="2">Uncharacterized protein</fullName>
    </submittedName>
</protein>
<proteinExistence type="predicted"/>
<evidence type="ECO:0000313" key="3">
    <source>
        <dbReference type="Proteomes" id="UP000604825"/>
    </source>
</evidence>
<evidence type="ECO:0000256" key="1">
    <source>
        <dbReference type="SAM" id="MobiDB-lite"/>
    </source>
</evidence>
<dbReference type="PANTHER" id="PTHR31509">
    <property type="entry name" value="BPS1-LIKE PROTEIN"/>
    <property type="match status" value="1"/>
</dbReference>
<dbReference type="Proteomes" id="UP000604825">
    <property type="component" value="Unassembled WGS sequence"/>
</dbReference>
<reference evidence="2" key="1">
    <citation type="submission" date="2020-10" db="EMBL/GenBank/DDBJ databases">
        <authorList>
            <person name="Han B."/>
            <person name="Lu T."/>
            <person name="Zhao Q."/>
            <person name="Huang X."/>
            <person name="Zhao Y."/>
        </authorList>
    </citation>
    <scope>NUCLEOTIDE SEQUENCE</scope>
</reference>
<feature type="compositionally biased region" description="Low complexity" evidence="1">
    <location>
        <begin position="132"/>
        <end position="147"/>
    </location>
</feature>